<evidence type="ECO:0000313" key="1">
    <source>
        <dbReference type="EMBL" id="SEL46091.1"/>
    </source>
</evidence>
<reference evidence="2" key="1">
    <citation type="submission" date="2016-10" db="EMBL/GenBank/DDBJ databases">
        <authorList>
            <person name="Varghese N."/>
            <person name="Submissions S."/>
        </authorList>
    </citation>
    <scope>NUCLEOTIDE SEQUENCE [LARGE SCALE GENOMIC DNA]</scope>
    <source>
        <strain evidence="2">CGMCC 1.9150</strain>
    </source>
</reference>
<evidence type="ECO:0000313" key="2">
    <source>
        <dbReference type="Proteomes" id="UP000198807"/>
    </source>
</evidence>
<protein>
    <submittedName>
        <fullName evidence="1">Uncharacterized protein</fullName>
    </submittedName>
</protein>
<keyword evidence="2" id="KW-1185">Reference proteome</keyword>
<dbReference type="RefSeq" id="WP_089713181.1">
    <property type="nucleotide sequence ID" value="NZ_FOBC01000010.1"/>
</dbReference>
<dbReference type="EMBL" id="FOBC01000010">
    <property type="protein sequence ID" value="SEL46091.1"/>
    <property type="molecule type" value="Genomic_DNA"/>
</dbReference>
<name>A0A1H7QD59_9GAMM</name>
<accession>A0A1H7QD59</accession>
<organism evidence="1 2">
    <name type="scientific">Halomonas daqiaonensis</name>
    <dbReference type="NCBI Taxonomy" id="650850"/>
    <lineage>
        <taxon>Bacteria</taxon>
        <taxon>Pseudomonadati</taxon>
        <taxon>Pseudomonadota</taxon>
        <taxon>Gammaproteobacteria</taxon>
        <taxon>Oceanospirillales</taxon>
        <taxon>Halomonadaceae</taxon>
        <taxon>Halomonas</taxon>
    </lineage>
</organism>
<dbReference type="OrthoDB" id="983149at2"/>
<dbReference type="Proteomes" id="UP000198807">
    <property type="component" value="Unassembled WGS sequence"/>
</dbReference>
<proteinExistence type="predicted"/>
<gene>
    <name evidence="1" type="ORF">SAMN04488129_11088</name>
</gene>
<dbReference type="AlphaFoldDB" id="A0A1H7QD59"/>
<sequence>MGFRFQRRICLAPGVRLNTCRLRPGLSVGPPSIRLQLAIEEGGEDLPVLLDIAANGDIRYRHDDGRRFLDAEARALRRNGEGAIRAALESHCEQLNADLDRLGRLHEETPPPGATGYQPRSFPVSPPSPIPLEQPDWRHALWPAARARLESENARREASHAQAYRDWEWQKAEFDAREFARQQREEVAAWDDADAMQQTLEERLDELGWPRETLIDFELSDDLRTIALDIDLPGDDELPDRYWAMPAKRVKLSPRKLGVTQQRELYRRHLHGVAFCVLGIVFARLPRIEHVLIAGYRQVEDPAGGDVRAQYLFSAKVSREAWERIDFDRLERLDPAEALADFPLRRETTRAGIFRAITPFELDWRRR</sequence>